<dbReference type="Proteomes" id="UP001374803">
    <property type="component" value="Chromosome"/>
</dbReference>
<reference evidence="9" key="1">
    <citation type="submission" date="2021-12" db="EMBL/GenBank/DDBJ databases">
        <title>Discovery of the Pendulisporaceae a myxobacterial family with distinct sporulation behavior and unique specialized metabolism.</title>
        <authorList>
            <person name="Garcia R."/>
            <person name="Popoff A."/>
            <person name="Bader C.D."/>
            <person name="Loehr J."/>
            <person name="Walesch S."/>
            <person name="Walt C."/>
            <person name="Boldt J."/>
            <person name="Bunk B."/>
            <person name="Haeckl F.J.F.P.J."/>
            <person name="Gunesch A.P."/>
            <person name="Birkelbach J."/>
            <person name="Nuebel U."/>
            <person name="Pietschmann T."/>
            <person name="Bach T."/>
            <person name="Mueller R."/>
        </authorList>
    </citation>
    <scope>NUCLEOTIDE SEQUENCE</scope>
    <source>
        <strain evidence="9">MSr11367</strain>
    </source>
</reference>
<name>A0ABZ2LIH8_9BACT</name>
<dbReference type="InterPro" id="IPR002470">
    <property type="entry name" value="Peptidase_S9A"/>
</dbReference>
<dbReference type="PRINTS" id="PR00862">
    <property type="entry name" value="PROLIGOPTASE"/>
</dbReference>
<evidence type="ECO:0000256" key="5">
    <source>
        <dbReference type="ARBA" id="ARBA00022825"/>
    </source>
</evidence>
<evidence type="ECO:0000256" key="2">
    <source>
        <dbReference type="ARBA" id="ARBA00011897"/>
    </source>
</evidence>
<evidence type="ECO:0000259" key="8">
    <source>
        <dbReference type="Pfam" id="PF02897"/>
    </source>
</evidence>
<keyword evidence="4" id="KW-0378">Hydrolase</keyword>
<dbReference type="InterPro" id="IPR029058">
    <property type="entry name" value="AB_hydrolase_fold"/>
</dbReference>
<evidence type="ECO:0000256" key="6">
    <source>
        <dbReference type="SAM" id="MobiDB-lite"/>
    </source>
</evidence>
<feature type="region of interest" description="Disordered" evidence="6">
    <location>
        <begin position="1"/>
        <end position="34"/>
    </location>
</feature>
<feature type="domain" description="Peptidase S9A N-terminal" evidence="8">
    <location>
        <begin position="26"/>
        <end position="394"/>
    </location>
</feature>
<dbReference type="PANTHER" id="PTHR42881:SF2">
    <property type="entry name" value="PROLYL ENDOPEPTIDASE"/>
    <property type="match status" value="1"/>
</dbReference>
<proteinExistence type="predicted"/>
<dbReference type="InterPro" id="IPR023302">
    <property type="entry name" value="Pept_S9A_N"/>
</dbReference>
<evidence type="ECO:0000313" key="10">
    <source>
        <dbReference type="Proteomes" id="UP001374803"/>
    </source>
</evidence>
<evidence type="ECO:0000256" key="1">
    <source>
        <dbReference type="ARBA" id="ARBA00001070"/>
    </source>
</evidence>
<comment type="catalytic activity">
    <reaction evidence="1">
        <text>Hydrolysis of Pro-|-Xaa &gt;&gt; Ala-|-Xaa in oligopeptides.</text>
        <dbReference type="EC" id="3.4.21.26"/>
    </reaction>
</comment>
<sequence>MSEPPPRKPPAVSSAPAPAPEQRNEPRREPSEEELFGLRLSDPYRWMEKKENAGELKSWLTSEGQRTRQHLELLAGHAKLEERVRELGMSQAFASVVRPVGDLVFYLKTDKGGELRKLVVRSSDGRERVLVDPSTMRTATGGHVSIDHYRPSHDGKWVAYGLAEGGGEITNVYVVETATGRVLPEVLPRIWGEFWVSWRADNSGFYYTQMVPESELHGGDPMQGMRARFHRLGDPVPQDPVVLGPGATAGPPFEPQEFPKVRTFPGSRWSLGFGTGARFEARIFATRAKELSATPGKAAWTTVTEYTDLVRDWAVHGDDLYLLTSKGAPNRRVLRVSLEKPNLADAEVVVAESGDVIEEMAFDAKSLYLHMNHNGRSRLRRLPFGTRKVEDISLPFDGWIDDIVADPLREGSIVHMEGWTREDRYFAFNAKSRAFKDLSLVESSGIDVSEFVADEVEATSSDGTLVPLTILHRKDLPKDGRRNAVLEGYGAYGFSLSPRFKPTHIAWLERGGVYAYAHVRGGGEKGDAWRLAGKGEKKPNSVRDFIACGEYLVREKYTSPSYLAAYGQSAGGILIGRAITERPDLFAAATVSAGFLNTMRFLQGSNGANQKAELGSPDTEAGARALFAMDAFHNIRQGVKYPSAMLATGLNDARSSPWITAKFGAQLRWANAGRPVWLRVEGDEGHGVGSTRRQRFALIADMWSFFLEEMGDPEFRTAGSTR</sequence>
<keyword evidence="3" id="KW-0645">Protease</keyword>
<dbReference type="Pfam" id="PF02897">
    <property type="entry name" value="Peptidase_S9_N"/>
    <property type="match status" value="1"/>
</dbReference>
<keyword evidence="10" id="KW-1185">Reference proteome</keyword>
<dbReference type="EMBL" id="CP089983">
    <property type="protein sequence ID" value="WXB10731.1"/>
    <property type="molecule type" value="Genomic_DNA"/>
</dbReference>
<dbReference type="InterPro" id="IPR001375">
    <property type="entry name" value="Peptidase_S9_cat"/>
</dbReference>
<dbReference type="InterPro" id="IPR051167">
    <property type="entry name" value="Prolyl_oligopep/macrocyclase"/>
</dbReference>
<dbReference type="PANTHER" id="PTHR42881">
    <property type="entry name" value="PROLYL ENDOPEPTIDASE"/>
    <property type="match status" value="1"/>
</dbReference>
<gene>
    <name evidence="9" type="ORF">LVJ94_17435</name>
</gene>
<dbReference type="EC" id="3.4.21.26" evidence="2"/>
<evidence type="ECO:0000256" key="3">
    <source>
        <dbReference type="ARBA" id="ARBA00022670"/>
    </source>
</evidence>
<feature type="domain" description="Peptidase S9 prolyl oligopeptidase catalytic" evidence="7">
    <location>
        <begin position="499"/>
        <end position="711"/>
    </location>
</feature>
<evidence type="ECO:0000313" key="9">
    <source>
        <dbReference type="EMBL" id="WXB10731.1"/>
    </source>
</evidence>
<keyword evidence="5" id="KW-0720">Serine protease</keyword>
<dbReference type="Pfam" id="PF00326">
    <property type="entry name" value="Peptidase_S9"/>
    <property type="match status" value="1"/>
</dbReference>
<protein>
    <recommendedName>
        <fullName evidence="2">prolyl oligopeptidase</fullName>
        <ecNumber evidence="2">3.4.21.26</ecNumber>
    </recommendedName>
</protein>
<dbReference type="Gene3D" id="3.40.50.1820">
    <property type="entry name" value="alpha/beta hydrolase"/>
    <property type="match status" value="1"/>
</dbReference>
<accession>A0ABZ2LIH8</accession>
<organism evidence="9 10">
    <name type="scientific">Pendulispora rubella</name>
    <dbReference type="NCBI Taxonomy" id="2741070"/>
    <lineage>
        <taxon>Bacteria</taxon>
        <taxon>Pseudomonadati</taxon>
        <taxon>Myxococcota</taxon>
        <taxon>Myxococcia</taxon>
        <taxon>Myxococcales</taxon>
        <taxon>Sorangiineae</taxon>
        <taxon>Pendulisporaceae</taxon>
        <taxon>Pendulispora</taxon>
    </lineage>
</organism>
<evidence type="ECO:0000256" key="4">
    <source>
        <dbReference type="ARBA" id="ARBA00022801"/>
    </source>
</evidence>
<dbReference type="SUPFAM" id="SSF53474">
    <property type="entry name" value="alpha/beta-Hydrolases"/>
    <property type="match status" value="1"/>
</dbReference>
<evidence type="ECO:0000259" key="7">
    <source>
        <dbReference type="Pfam" id="PF00326"/>
    </source>
</evidence>
<dbReference type="SUPFAM" id="SSF50993">
    <property type="entry name" value="Peptidase/esterase 'gauge' domain"/>
    <property type="match status" value="1"/>
</dbReference>
<dbReference type="Gene3D" id="2.130.10.120">
    <property type="entry name" value="Prolyl oligopeptidase, N-terminal domain"/>
    <property type="match status" value="1"/>
</dbReference>